<sequence>MAKSLEVVLRDDLDGSIATQTVRFALDDTTYEIDLNAENAAELRRDLARWIKVARVEGAPKPRREKNRNPKALGVPFAEVRQWARENGIEVSDTGRISVRVLKAYDDAHP</sequence>
<dbReference type="InterPro" id="IPR024412">
    <property type="entry name" value="Lsr2_dim_dom"/>
</dbReference>
<evidence type="ECO:0000259" key="3">
    <source>
        <dbReference type="Pfam" id="PF23359"/>
    </source>
</evidence>
<evidence type="ECO:0000313" key="4">
    <source>
        <dbReference type="EMBL" id="GAA4399599.1"/>
    </source>
</evidence>
<gene>
    <name evidence="4" type="ORF">GCM10023147_37180</name>
</gene>
<protein>
    <submittedName>
        <fullName evidence="4">Lsr2 family protein</fullName>
    </submittedName>
</protein>
<evidence type="ECO:0000313" key="5">
    <source>
        <dbReference type="Proteomes" id="UP001500635"/>
    </source>
</evidence>
<proteinExistence type="predicted"/>
<reference evidence="5" key="1">
    <citation type="journal article" date="2019" name="Int. J. Syst. Evol. Microbiol.">
        <title>The Global Catalogue of Microorganisms (GCM) 10K type strain sequencing project: providing services to taxonomists for standard genome sequencing and annotation.</title>
        <authorList>
            <consortium name="The Broad Institute Genomics Platform"/>
            <consortium name="The Broad Institute Genome Sequencing Center for Infectious Disease"/>
            <person name="Wu L."/>
            <person name="Ma J."/>
        </authorList>
    </citation>
    <scope>NUCLEOTIDE SEQUENCE [LARGE SCALE GENOMIC DNA]</scope>
    <source>
        <strain evidence="5">JCM 17688</strain>
    </source>
</reference>
<dbReference type="Pfam" id="PF23359">
    <property type="entry name" value="Lsr2_DNA-bd"/>
    <property type="match status" value="1"/>
</dbReference>
<dbReference type="EMBL" id="BAABFR010000072">
    <property type="protein sequence ID" value="GAA4399599.1"/>
    <property type="molecule type" value="Genomic_DNA"/>
</dbReference>
<dbReference type="Pfam" id="PF11774">
    <property type="entry name" value="Lsr2"/>
    <property type="match status" value="1"/>
</dbReference>
<dbReference type="InterPro" id="IPR042261">
    <property type="entry name" value="Lsr2-like_dimerization"/>
</dbReference>
<dbReference type="Gene3D" id="3.30.60.230">
    <property type="entry name" value="Lsr2, dimerization domain"/>
    <property type="match status" value="1"/>
</dbReference>
<dbReference type="Proteomes" id="UP001500635">
    <property type="component" value="Unassembled WGS sequence"/>
</dbReference>
<keyword evidence="1" id="KW-0238">DNA-binding</keyword>
<accession>A0ABP8K2A4</accession>
<name>A0ABP8K2A4_9ACTN</name>
<feature type="domain" description="Lsr2 DNA-binding" evidence="3">
    <location>
        <begin position="78"/>
        <end position="108"/>
    </location>
</feature>
<dbReference type="InterPro" id="IPR055370">
    <property type="entry name" value="Lsr2_DNA-bd"/>
</dbReference>
<feature type="domain" description="Lsr2 dimerization" evidence="2">
    <location>
        <begin position="1"/>
        <end position="55"/>
    </location>
</feature>
<dbReference type="RefSeq" id="WP_344998783.1">
    <property type="nucleotide sequence ID" value="NZ_BAABFR010000072.1"/>
</dbReference>
<keyword evidence="5" id="KW-1185">Reference proteome</keyword>
<organism evidence="4 5">
    <name type="scientific">Tsukamurella soli</name>
    <dbReference type="NCBI Taxonomy" id="644556"/>
    <lineage>
        <taxon>Bacteria</taxon>
        <taxon>Bacillati</taxon>
        <taxon>Actinomycetota</taxon>
        <taxon>Actinomycetes</taxon>
        <taxon>Mycobacteriales</taxon>
        <taxon>Tsukamurellaceae</taxon>
        <taxon>Tsukamurella</taxon>
    </lineage>
</organism>
<evidence type="ECO:0000259" key="2">
    <source>
        <dbReference type="Pfam" id="PF11774"/>
    </source>
</evidence>
<comment type="caution">
    <text evidence="4">The sequence shown here is derived from an EMBL/GenBank/DDBJ whole genome shotgun (WGS) entry which is preliminary data.</text>
</comment>
<evidence type="ECO:0000256" key="1">
    <source>
        <dbReference type="ARBA" id="ARBA00023125"/>
    </source>
</evidence>
<dbReference type="Gene3D" id="4.10.320.10">
    <property type="entry name" value="E3-binding domain"/>
    <property type="match status" value="1"/>
</dbReference>
<dbReference type="InterPro" id="IPR036625">
    <property type="entry name" value="E3-bd_dom_sf"/>
</dbReference>